<sequence length="104" mass="12072">MPFILFPAGQQDVSKSYQPKNQEQKFGNQITFRFPLLCKIYALSFPWLINGATKGSTKRRDFSVATNSIFLNLFFETLEPCPILTDAFQKRSNNWLTNVDRFQV</sequence>
<dbReference type="AlphaFoldDB" id="A0A2G5K574"/>
<keyword evidence="2" id="KW-1185">Reference proteome</keyword>
<dbReference type="EMBL" id="MDGM01000012">
    <property type="protein sequence ID" value="PIB24565.1"/>
    <property type="molecule type" value="Genomic_DNA"/>
</dbReference>
<comment type="caution">
    <text evidence="1">The sequence shown here is derived from an EMBL/GenBank/DDBJ whole genome shotgun (WGS) entry which is preliminary data.</text>
</comment>
<dbReference type="Proteomes" id="UP000231516">
    <property type="component" value="Unassembled WGS sequence"/>
</dbReference>
<reference evidence="1 2" key="1">
    <citation type="submission" date="2016-08" db="EMBL/GenBank/DDBJ databases">
        <title>Draft genome of Amylibacter sp. strain 4G11.</title>
        <authorList>
            <person name="Wong S.-K."/>
            <person name="Hamasaki K."/>
            <person name="Yoshizawa S."/>
        </authorList>
    </citation>
    <scope>NUCLEOTIDE SEQUENCE [LARGE SCALE GENOMIC DNA]</scope>
    <source>
        <strain evidence="1 2">4G11</strain>
    </source>
</reference>
<accession>A0A2G5K574</accession>
<name>A0A2G5K574_9RHOB</name>
<evidence type="ECO:0000313" key="2">
    <source>
        <dbReference type="Proteomes" id="UP000231516"/>
    </source>
</evidence>
<evidence type="ECO:0000313" key="1">
    <source>
        <dbReference type="EMBL" id="PIB24565.1"/>
    </source>
</evidence>
<protein>
    <submittedName>
        <fullName evidence="1">Uncharacterized protein</fullName>
    </submittedName>
</protein>
<organism evidence="1 2">
    <name type="scientific">Paramylibacter kogurei</name>
    <dbReference type="NCBI Taxonomy" id="1889778"/>
    <lineage>
        <taxon>Bacteria</taxon>
        <taxon>Pseudomonadati</taxon>
        <taxon>Pseudomonadota</taxon>
        <taxon>Alphaproteobacteria</taxon>
        <taxon>Rhodobacterales</taxon>
        <taxon>Paracoccaceae</taxon>
        <taxon>Paramylibacter</taxon>
    </lineage>
</organism>
<gene>
    <name evidence="1" type="ORF">BFP76_05070</name>
</gene>
<proteinExistence type="predicted"/>